<accession>A0A3M7R4C9</accession>
<dbReference type="OrthoDB" id="10256176at2759"/>
<dbReference type="GO" id="GO:0071209">
    <property type="term" value="F:U7 snRNA binding"/>
    <property type="evidence" value="ECO:0007669"/>
    <property type="project" value="TreeGrafter"/>
</dbReference>
<sequence length="122" mass="14137">METARQKAFNYNTLIGILKACEGKNVQIDLRNEMHLYGKVESVFSEMNITLSNACMMSPNYIPNSKTTIHYSEITIRGKNVRFVHIPDDVDMISALQKQVLNKRSFNKNEFKKRPRNTLINK</sequence>
<dbReference type="GO" id="GO:0016604">
    <property type="term" value="C:nuclear body"/>
    <property type="evidence" value="ECO:0007669"/>
    <property type="project" value="TreeGrafter"/>
</dbReference>
<dbReference type="PANTHER" id="PTHR21196:SF1">
    <property type="entry name" value="U7 SNRNA-ASSOCIATED SM-LIKE PROTEIN LSM10"/>
    <property type="match status" value="1"/>
</dbReference>
<dbReference type="STRING" id="10195.A0A3M7R4C9"/>
<feature type="domain" description="Sm" evidence="1">
    <location>
        <begin position="13"/>
        <end position="90"/>
    </location>
</feature>
<dbReference type="InterPro" id="IPR001163">
    <property type="entry name" value="Sm_dom_euk/arc"/>
</dbReference>
<evidence type="ECO:0000259" key="1">
    <source>
        <dbReference type="PROSITE" id="PS52002"/>
    </source>
</evidence>
<dbReference type="Pfam" id="PF01423">
    <property type="entry name" value="LSM"/>
    <property type="match status" value="1"/>
</dbReference>
<protein>
    <submittedName>
        <fullName evidence="2">U7 snRNA-associated Sm LSm10</fullName>
    </submittedName>
</protein>
<comment type="caution">
    <text evidence="2">The sequence shown here is derived from an EMBL/GenBank/DDBJ whole genome shotgun (WGS) entry which is preliminary data.</text>
</comment>
<dbReference type="InterPro" id="IPR052840">
    <property type="entry name" value="U7_snRNA_Sm-like"/>
</dbReference>
<dbReference type="GO" id="GO:0006398">
    <property type="term" value="P:mRNA 3'-end processing by stem-loop binding and cleavage"/>
    <property type="evidence" value="ECO:0007669"/>
    <property type="project" value="TreeGrafter"/>
</dbReference>
<dbReference type="GO" id="GO:0071254">
    <property type="term" value="C:cytoplasmic U snRNP body"/>
    <property type="evidence" value="ECO:0007669"/>
    <property type="project" value="TreeGrafter"/>
</dbReference>
<dbReference type="SUPFAM" id="SSF50182">
    <property type="entry name" value="Sm-like ribonucleoproteins"/>
    <property type="match status" value="1"/>
</dbReference>
<dbReference type="PROSITE" id="PS52002">
    <property type="entry name" value="SM"/>
    <property type="match status" value="1"/>
</dbReference>
<dbReference type="InterPro" id="IPR010920">
    <property type="entry name" value="LSM_dom_sf"/>
</dbReference>
<dbReference type="GO" id="GO:0071208">
    <property type="term" value="F:histone pre-mRNA DCP binding"/>
    <property type="evidence" value="ECO:0007669"/>
    <property type="project" value="TreeGrafter"/>
</dbReference>
<dbReference type="SMART" id="SM00651">
    <property type="entry name" value="Sm"/>
    <property type="match status" value="1"/>
</dbReference>
<proteinExistence type="predicted"/>
<dbReference type="EMBL" id="REGN01004239">
    <property type="protein sequence ID" value="RNA18450.1"/>
    <property type="molecule type" value="Genomic_DNA"/>
</dbReference>
<dbReference type="InterPro" id="IPR047575">
    <property type="entry name" value="Sm"/>
</dbReference>
<dbReference type="Proteomes" id="UP000276133">
    <property type="component" value="Unassembled WGS sequence"/>
</dbReference>
<gene>
    <name evidence="2" type="ORF">BpHYR1_052137</name>
</gene>
<evidence type="ECO:0000313" key="3">
    <source>
        <dbReference type="Proteomes" id="UP000276133"/>
    </source>
</evidence>
<keyword evidence="3" id="KW-1185">Reference proteome</keyword>
<dbReference type="Gene3D" id="2.30.30.100">
    <property type="match status" value="1"/>
</dbReference>
<evidence type="ECO:0000313" key="2">
    <source>
        <dbReference type="EMBL" id="RNA18450.1"/>
    </source>
</evidence>
<dbReference type="PANTHER" id="PTHR21196">
    <property type="entry name" value="U7 SNRNA-ASSOCIATED SM-LIKE PROTEIN LSM10"/>
    <property type="match status" value="1"/>
</dbReference>
<organism evidence="2 3">
    <name type="scientific">Brachionus plicatilis</name>
    <name type="common">Marine rotifer</name>
    <name type="synonym">Brachionus muelleri</name>
    <dbReference type="NCBI Taxonomy" id="10195"/>
    <lineage>
        <taxon>Eukaryota</taxon>
        <taxon>Metazoa</taxon>
        <taxon>Spiralia</taxon>
        <taxon>Gnathifera</taxon>
        <taxon>Rotifera</taxon>
        <taxon>Eurotatoria</taxon>
        <taxon>Monogononta</taxon>
        <taxon>Pseudotrocha</taxon>
        <taxon>Ploima</taxon>
        <taxon>Brachionidae</taxon>
        <taxon>Brachionus</taxon>
    </lineage>
</organism>
<name>A0A3M7R4C9_BRAPC</name>
<reference evidence="2 3" key="1">
    <citation type="journal article" date="2018" name="Sci. Rep.">
        <title>Genomic signatures of local adaptation to the degree of environmental predictability in rotifers.</title>
        <authorList>
            <person name="Franch-Gras L."/>
            <person name="Hahn C."/>
            <person name="Garcia-Roger E.M."/>
            <person name="Carmona M.J."/>
            <person name="Serra M."/>
            <person name="Gomez A."/>
        </authorList>
    </citation>
    <scope>NUCLEOTIDE SEQUENCE [LARGE SCALE GENOMIC DNA]</scope>
    <source>
        <strain evidence="2">HYR1</strain>
    </source>
</reference>
<dbReference type="AlphaFoldDB" id="A0A3M7R4C9"/>